<organism evidence="5 6">
    <name type="scientific">Roseivirga misakiensis</name>
    <dbReference type="NCBI Taxonomy" id="1563681"/>
    <lineage>
        <taxon>Bacteria</taxon>
        <taxon>Pseudomonadati</taxon>
        <taxon>Bacteroidota</taxon>
        <taxon>Cytophagia</taxon>
        <taxon>Cytophagales</taxon>
        <taxon>Roseivirgaceae</taxon>
        <taxon>Roseivirga</taxon>
    </lineage>
</organism>
<evidence type="ECO:0000259" key="4">
    <source>
        <dbReference type="Pfam" id="PF00535"/>
    </source>
</evidence>
<dbReference type="Gene3D" id="3.90.550.10">
    <property type="entry name" value="Spore Coat Polysaccharide Biosynthesis Protein SpsA, Chain A"/>
    <property type="match status" value="1"/>
</dbReference>
<proteinExistence type="inferred from homology"/>
<dbReference type="GO" id="GO:0016757">
    <property type="term" value="F:glycosyltransferase activity"/>
    <property type="evidence" value="ECO:0007669"/>
    <property type="project" value="UniProtKB-KW"/>
</dbReference>
<dbReference type="PANTHER" id="PTHR43179">
    <property type="entry name" value="RHAMNOSYLTRANSFERASE WBBL"/>
    <property type="match status" value="1"/>
</dbReference>
<evidence type="ECO:0000256" key="1">
    <source>
        <dbReference type="ARBA" id="ARBA00006739"/>
    </source>
</evidence>
<protein>
    <recommendedName>
        <fullName evidence="4">Glycosyltransferase 2-like domain-containing protein</fullName>
    </recommendedName>
</protein>
<evidence type="ECO:0000313" key="5">
    <source>
        <dbReference type="EMBL" id="OEK06774.1"/>
    </source>
</evidence>
<evidence type="ECO:0000313" key="6">
    <source>
        <dbReference type="Proteomes" id="UP000095552"/>
    </source>
</evidence>
<dbReference type="STRING" id="1563681.BFP71_03685"/>
<reference evidence="5 6" key="1">
    <citation type="submission" date="2016-08" db="EMBL/GenBank/DDBJ databases">
        <title>Draft genome of Fabibacter sp. strain SK-8.</title>
        <authorList>
            <person name="Wong S.-K."/>
            <person name="Hamasaki K."/>
            <person name="Yoshizawa S."/>
        </authorList>
    </citation>
    <scope>NUCLEOTIDE SEQUENCE [LARGE SCALE GENOMIC DNA]</scope>
    <source>
        <strain evidence="5 6">SK-8</strain>
    </source>
</reference>
<dbReference type="OrthoDB" id="9771846at2"/>
<keyword evidence="2" id="KW-0328">Glycosyltransferase</keyword>
<feature type="domain" description="Glycosyltransferase 2-like" evidence="4">
    <location>
        <begin position="6"/>
        <end position="128"/>
    </location>
</feature>
<dbReference type="SUPFAM" id="SSF53448">
    <property type="entry name" value="Nucleotide-diphospho-sugar transferases"/>
    <property type="match status" value="1"/>
</dbReference>
<dbReference type="RefSeq" id="WP_069834086.1">
    <property type="nucleotide sequence ID" value="NZ_MDGQ01000003.1"/>
</dbReference>
<sequence>MMKIAVVIPSFNRCELLQRLLYQIYEQLPEKDFIVVVNDGSSDGTSSMLAETFPQAIEVIGDGNWWYTRSINEGIKRALEEGPSHILMLNDDIELDAQYFEKMIDGAQKQDKDTIIGSLSVTYEEPHLLTFSGVKDFQWWRYRSVDYHPIFQPIDLVDFKGLVPSVILPGRGMLIPVSILEEIGLLNEDYIQYGSDDEICLRARKKGHPVMVNWEAVVYSHHRLTGSGSSFVKESLGSHLRSYLSPYSRNYWRKYVKNIFTYGNKLLFPLTMAIVVLGNLKSFLNFRLKDHE</sequence>
<dbReference type="Pfam" id="PF00535">
    <property type="entry name" value="Glycos_transf_2"/>
    <property type="match status" value="1"/>
</dbReference>
<keyword evidence="3" id="KW-0808">Transferase</keyword>
<accession>A0A1E5T5V8</accession>
<dbReference type="EMBL" id="MDGQ01000003">
    <property type="protein sequence ID" value="OEK06774.1"/>
    <property type="molecule type" value="Genomic_DNA"/>
</dbReference>
<comment type="caution">
    <text evidence="5">The sequence shown here is derived from an EMBL/GenBank/DDBJ whole genome shotgun (WGS) entry which is preliminary data.</text>
</comment>
<comment type="similarity">
    <text evidence="1">Belongs to the glycosyltransferase 2 family.</text>
</comment>
<evidence type="ECO:0000256" key="3">
    <source>
        <dbReference type="ARBA" id="ARBA00022679"/>
    </source>
</evidence>
<dbReference type="InterPro" id="IPR029044">
    <property type="entry name" value="Nucleotide-diphossugar_trans"/>
</dbReference>
<evidence type="ECO:0000256" key="2">
    <source>
        <dbReference type="ARBA" id="ARBA00022676"/>
    </source>
</evidence>
<keyword evidence="6" id="KW-1185">Reference proteome</keyword>
<name>A0A1E5T5V8_9BACT</name>
<dbReference type="AlphaFoldDB" id="A0A1E5T5V8"/>
<dbReference type="Proteomes" id="UP000095552">
    <property type="component" value="Unassembled WGS sequence"/>
</dbReference>
<gene>
    <name evidence="5" type="ORF">BFP71_03685</name>
</gene>
<dbReference type="PANTHER" id="PTHR43179:SF12">
    <property type="entry name" value="GALACTOFURANOSYLTRANSFERASE GLFT2"/>
    <property type="match status" value="1"/>
</dbReference>
<dbReference type="InterPro" id="IPR001173">
    <property type="entry name" value="Glyco_trans_2-like"/>
</dbReference>